<reference evidence="2" key="1">
    <citation type="submission" date="2023-02" db="EMBL/GenBank/DDBJ databases">
        <title>Genome sequence of Hyphococcus flavus.</title>
        <authorList>
            <person name="Rong J.-C."/>
            <person name="Zhao Q."/>
            <person name="Yi M."/>
            <person name="Wu J.-Y."/>
        </authorList>
    </citation>
    <scope>NUCLEOTIDE SEQUENCE</scope>
    <source>
        <strain evidence="2">MCCC 1K03223</strain>
    </source>
</reference>
<keyword evidence="3" id="KW-1185">Reference proteome</keyword>
<evidence type="ECO:0000313" key="3">
    <source>
        <dbReference type="Proteomes" id="UP001214043"/>
    </source>
</evidence>
<dbReference type="Gene3D" id="3.40.710.10">
    <property type="entry name" value="DD-peptidase/beta-lactamase superfamily"/>
    <property type="match status" value="1"/>
</dbReference>
<accession>A0AAE9ZD18</accession>
<dbReference type="PANTHER" id="PTHR46825">
    <property type="entry name" value="D-ALANYL-D-ALANINE-CARBOXYPEPTIDASE/ENDOPEPTIDASE AMPH"/>
    <property type="match status" value="1"/>
</dbReference>
<dbReference type="AlphaFoldDB" id="A0AAE9ZD18"/>
<proteinExistence type="predicted"/>
<gene>
    <name evidence="2" type="ORF">PUV54_12265</name>
</gene>
<dbReference type="SUPFAM" id="SSF56601">
    <property type="entry name" value="beta-lactamase/transpeptidase-like"/>
    <property type="match status" value="1"/>
</dbReference>
<dbReference type="Pfam" id="PF00144">
    <property type="entry name" value="Beta-lactamase"/>
    <property type="match status" value="1"/>
</dbReference>
<dbReference type="InterPro" id="IPR012338">
    <property type="entry name" value="Beta-lactam/transpept-like"/>
</dbReference>
<evidence type="ECO:0000313" key="2">
    <source>
        <dbReference type="EMBL" id="WDI30727.1"/>
    </source>
</evidence>
<name>A0AAE9ZD18_9PROT</name>
<dbReference type="KEGG" id="hfl:PUV54_12265"/>
<dbReference type="RefSeq" id="WP_274492541.1">
    <property type="nucleotide sequence ID" value="NZ_CP118166.1"/>
</dbReference>
<dbReference type="InterPro" id="IPR050491">
    <property type="entry name" value="AmpC-like"/>
</dbReference>
<evidence type="ECO:0000259" key="1">
    <source>
        <dbReference type="Pfam" id="PF00144"/>
    </source>
</evidence>
<organism evidence="2 3">
    <name type="scientific">Hyphococcus flavus</name>
    <dbReference type="NCBI Taxonomy" id="1866326"/>
    <lineage>
        <taxon>Bacteria</taxon>
        <taxon>Pseudomonadati</taxon>
        <taxon>Pseudomonadota</taxon>
        <taxon>Alphaproteobacteria</taxon>
        <taxon>Parvularculales</taxon>
        <taxon>Parvularculaceae</taxon>
        <taxon>Hyphococcus</taxon>
    </lineage>
</organism>
<keyword evidence="2" id="KW-0378">Hydrolase</keyword>
<dbReference type="InterPro" id="IPR001466">
    <property type="entry name" value="Beta-lactam-related"/>
</dbReference>
<feature type="domain" description="Beta-lactamase-related" evidence="1">
    <location>
        <begin position="46"/>
        <end position="362"/>
    </location>
</feature>
<dbReference type="InterPro" id="IPR006311">
    <property type="entry name" value="TAT_signal"/>
</dbReference>
<sequence>MDINRRTVLGAGAVVSTLATAGAASAKSIINGGNKNLRKAVGVLEDYADQHRAHWGIPGMTVCVVGPDGFEGHVMSGLADVGRKEPVGPDHVFQVGSITKMMTALTLWSQIDEGKLSPDARLTDLMPEIKVKDGDAITLKHLLDHTSGLPRGASPYLDGGLWTNFTPGSKWAYSNLGYKLAGHIAARTDEITYPECVERRLLKPLGMSSSFGALRSSERANYAKGYEMKRMDRPSVLPSDVARAPWVDYDGASGCVGATSADMALFLSYLLQLAGGDGGPVFSNEAAQRFMADPAPAPGWSEEASYGNGIARITADERQYLHHTGGMVSFTSSLHVDPEAGVAAFASGNVHYATGHRPRNITLYACQLINAAINNEDTPEAPELARTVENPDQFAAVFTAENGDAFEVKAGDEELVVHRNGRVSTLQPLSQGLFASDDEEFAATGVQIEVENEKAVRVWVGDREYLVAAEACYATVPGEVMALAGDYRNDDRWSVPIKIYTRGEGLIMVRANSVSKLTRLANGEWAIGDPETSTDSVRFDSVVGGQPQRLTISGDVFYRWAG</sequence>
<dbReference type="GO" id="GO:0016787">
    <property type="term" value="F:hydrolase activity"/>
    <property type="evidence" value="ECO:0007669"/>
    <property type="project" value="UniProtKB-KW"/>
</dbReference>
<dbReference type="EMBL" id="CP118166">
    <property type="protein sequence ID" value="WDI30727.1"/>
    <property type="molecule type" value="Genomic_DNA"/>
</dbReference>
<dbReference type="PANTHER" id="PTHR46825:SF7">
    <property type="entry name" value="D-ALANYL-D-ALANINE CARBOXYPEPTIDASE"/>
    <property type="match status" value="1"/>
</dbReference>
<dbReference type="Proteomes" id="UP001214043">
    <property type="component" value="Chromosome"/>
</dbReference>
<dbReference type="PROSITE" id="PS51318">
    <property type="entry name" value="TAT"/>
    <property type="match status" value="1"/>
</dbReference>
<protein>
    <submittedName>
        <fullName evidence="2">Serine hydrolase</fullName>
    </submittedName>
</protein>